<evidence type="ECO:0008006" key="4">
    <source>
        <dbReference type="Google" id="ProtNLM"/>
    </source>
</evidence>
<accession>A0A2W5EQ61</accession>
<keyword evidence="1" id="KW-1133">Transmembrane helix</keyword>
<keyword evidence="1" id="KW-0472">Membrane</keyword>
<gene>
    <name evidence="2" type="ORF">DI598_15430</name>
</gene>
<sequence length="151" mass="17027">MYTGLLHLHHTLGYIILVLLLVNIFKNISNLHKPFTTGDKKLGLFLMIAAHITLLIGLYQCIAGPYGWIHKPADVDIMKDGFWRFYLIEHPVGMIVAIALITIGKGVAKKDISDYSKHKRAAWLFTIALIIILATIPWPFRELGIGRPLMP</sequence>
<evidence type="ECO:0000256" key="1">
    <source>
        <dbReference type="SAM" id="Phobius"/>
    </source>
</evidence>
<dbReference type="Proteomes" id="UP000249645">
    <property type="component" value="Unassembled WGS sequence"/>
</dbReference>
<feature type="transmembrane region" description="Helical" evidence="1">
    <location>
        <begin position="121"/>
        <end position="140"/>
    </location>
</feature>
<feature type="transmembrane region" description="Helical" evidence="1">
    <location>
        <begin position="81"/>
        <end position="101"/>
    </location>
</feature>
<feature type="transmembrane region" description="Helical" evidence="1">
    <location>
        <begin position="45"/>
        <end position="69"/>
    </location>
</feature>
<dbReference type="AlphaFoldDB" id="A0A2W5EQ61"/>
<reference evidence="2 3" key="1">
    <citation type="submission" date="2017-11" db="EMBL/GenBank/DDBJ databases">
        <title>Infants hospitalized years apart are colonized by the same room-sourced microbial strains.</title>
        <authorList>
            <person name="Brooks B."/>
            <person name="Olm M.R."/>
            <person name="Firek B.A."/>
            <person name="Baker R."/>
            <person name="Thomas B.C."/>
            <person name="Morowitz M.J."/>
            <person name="Banfield J.F."/>
        </authorList>
    </citation>
    <scope>NUCLEOTIDE SEQUENCE [LARGE SCALE GENOMIC DNA]</scope>
    <source>
        <strain evidence="2">S2_009_000_R2_76</strain>
    </source>
</reference>
<feature type="transmembrane region" description="Helical" evidence="1">
    <location>
        <begin position="6"/>
        <end position="25"/>
    </location>
</feature>
<name>A0A2W5EQ61_9SPHI</name>
<organism evidence="2 3">
    <name type="scientific">Pseudopedobacter saltans</name>
    <dbReference type="NCBI Taxonomy" id="151895"/>
    <lineage>
        <taxon>Bacteria</taxon>
        <taxon>Pseudomonadati</taxon>
        <taxon>Bacteroidota</taxon>
        <taxon>Sphingobacteriia</taxon>
        <taxon>Sphingobacteriales</taxon>
        <taxon>Sphingobacteriaceae</taxon>
        <taxon>Pseudopedobacter</taxon>
    </lineage>
</organism>
<proteinExistence type="predicted"/>
<evidence type="ECO:0000313" key="3">
    <source>
        <dbReference type="Proteomes" id="UP000249645"/>
    </source>
</evidence>
<protein>
    <recommendedName>
        <fullName evidence="4">Cytochrome B</fullName>
    </recommendedName>
</protein>
<keyword evidence="1" id="KW-0812">Transmembrane</keyword>
<comment type="caution">
    <text evidence="2">The sequence shown here is derived from an EMBL/GenBank/DDBJ whole genome shotgun (WGS) entry which is preliminary data.</text>
</comment>
<evidence type="ECO:0000313" key="2">
    <source>
        <dbReference type="EMBL" id="PZP43717.1"/>
    </source>
</evidence>
<dbReference type="EMBL" id="QFOI01000356">
    <property type="protein sequence ID" value="PZP43717.1"/>
    <property type="molecule type" value="Genomic_DNA"/>
</dbReference>